<keyword evidence="6 9" id="KW-1133">Transmembrane helix</keyword>
<evidence type="ECO:0000256" key="2">
    <source>
        <dbReference type="ARBA" id="ARBA00008821"/>
    </source>
</evidence>
<feature type="transmembrane region" description="Helical" evidence="9">
    <location>
        <begin position="396"/>
        <end position="415"/>
    </location>
</feature>
<dbReference type="InterPro" id="IPR006042">
    <property type="entry name" value="Xan_ur_permease"/>
</dbReference>
<feature type="transmembrane region" description="Helical" evidence="9">
    <location>
        <begin position="335"/>
        <end position="358"/>
    </location>
</feature>
<accession>A0ABV4CLK1</accession>
<dbReference type="NCBIfam" id="TIGR00801">
    <property type="entry name" value="ncs2"/>
    <property type="match status" value="1"/>
</dbReference>
<evidence type="ECO:0000256" key="8">
    <source>
        <dbReference type="SAM" id="MobiDB-lite"/>
    </source>
</evidence>
<dbReference type="RefSeq" id="WP_345357819.1">
    <property type="nucleotide sequence ID" value="NZ_BAABII010000003.1"/>
</dbReference>
<feature type="transmembrane region" description="Helical" evidence="9">
    <location>
        <begin position="93"/>
        <end position="110"/>
    </location>
</feature>
<keyword evidence="3" id="KW-0813">Transport</keyword>
<evidence type="ECO:0000313" key="11">
    <source>
        <dbReference type="Proteomes" id="UP001564626"/>
    </source>
</evidence>
<dbReference type="Proteomes" id="UP001564626">
    <property type="component" value="Unassembled WGS sequence"/>
</dbReference>
<organism evidence="10 11">
    <name type="scientific">Saccharopolyspora cebuensis</name>
    <dbReference type="NCBI Taxonomy" id="418759"/>
    <lineage>
        <taxon>Bacteria</taxon>
        <taxon>Bacillati</taxon>
        <taxon>Actinomycetota</taxon>
        <taxon>Actinomycetes</taxon>
        <taxon>Pseudonocardiales</taxon>
        <taxon>Pseudonocardiaceae</taxon>
        <taxon>Saccharopolyspora</taxon>
    </lineage>
</organism>
<dbReference type="PANTHER" id="PTHR42810">
    <property type="entry name" value="PURINE PERMEASE C1399.01C-RELATED"/>
    <property type="match status" value="1"/>
</dbReference>
<keyword evidence="4" id="KW-1003">Cell membrane</keyword>
<keyword evidence="5 9" id="KW-0812">Transmembrane</keyword>
<feature type="transmembrane region" description="Helical" evidence="9">
    <location>
        <begin position="122"/>
        <end position="142"/>
    </location>
</feature>
<dbReference type="PANTHER" id="PTHR42810:SF4">
    <property type="entry name" value="URIC ACID TRANSPORTER UACT"/>
    <property type="match status" value="1"/>
</dbReference>
<gene>
    <name evidence="10" type="ORF">AB8O55_18445</name>
</gene>
<comment type="caution">
    <text evidence="10">The sequence shown here is derived from an EMBL/GenBank/DDBJ whole genome shotgun (WGS) entry which is preliminary data.</text>
</comment>
<feature type="transmembrane region" description="Helical" evidence="9">
    <location>
        <begin position="421"/>
        <end position="444"/>
    </location>
</feature>
<evidence type="ECO:0000256" key="4">
    <source>
        <dbReference type="ARBA" id="ARBA00022475"/>
    </source>
</evidence>
<protein>
    <submittedName>
        <fullName evidence="10">Nucleobase:cation symporter-2 family protein</fullName>
    </submittedName>
</protein>
<dbReference type="EMBL" id="JBGEHV010000035">
    <property type="protein sequence ID" value="MEY8041388.1"/>
    <property type="molecule type" value="Genomic_DNA"/>
</dbReference>
<dbReference type="PROSITE" id="PS01116">
    <property type="entry name" value="XANTH_URACIL_PERMASE"/>
    <property type="match status" value="1"/>
</dbReference>
<dbReference type="InterPro" id="IPR017588">
    <property type="entry name" value="UacT-like"/>
</dbReference>
<sequence length="462" mass="47560">MALFKARRNRGTRNGHDVHPVDEVLPPGRMAAYGVQHVAAMYAGVVAPPLIVGEAIGLSPLDLTLLIGASLFTAGLATILQAVGVWKIGARLPFVNGVTFGSVAPILAIVGQQAEGTNPLSVIYGSVLIAGVLAFFVAPYFSKMVRFFPPVVNGTVITLIGLSLMPVGIGWIAGDDSSAPDYASPAKIALGAMTFVLVLLFNRFLTGFWNRIALLIGLLVGTLVAWPAGLVDTSTFSQAPVFDLPLPFELGTPTFSITATLSICIVMLVAMMESTADMIALGEIVDRPADQRTIAAGLRADGAGSAISAVFGGFTCSAFAQNIGLVALTRVKSRYVVATGGVVLVLLGLFPMVGAVVSLVPQPVLGGAALVLFGSVAVSGIRTLGKADLGDPRTTLIVAGALGVGLIPVVAPEFYEHFPAALRTVLDSGISTGCIAALLLNLLFGSTRKPVPEHAPAAPATD</sequence>
<name>A0ABV4CLK1_9PSEU</name>
<evidence type="ECO:0000256" key="7">
    <source>
        <dbReference type="ARBA" id="ARBA00023136"/>
    </source>
</evidence>
<feature type="transmembrane region" description="Helical" evidence="9">
    <location>
        <begin position="186"/>
        <end position="205"/>
    </location>
</feature>
<feature type="transmembrane region" description="Helical" evidence="9">
    <location>
        <begin position="364"/>
        <end position="384"/>
    </location>
</feature>
<dbReference type="InterPro" id="IPR006043">
    <property type="entry name" value="NCS2"/>
</dbReference>
<reference evidence="10 11" key="1">
    <citation type="submission" date="2024-08" db="EMBL/GenBank/DDBJ databases">
        <title>Genome mining of Saccharopolyspora cebuensis PGLac3 from Nigerian medicinal plant.</title>
        <authorList>
            <person name="Ezeobiora C.E."/>
            <person name="Igbokwe N.H."/>
            <person name="Amin D.H."/>
            <person name="Mendie U.E."/>
        </authorList>
    </citation>
    <scope>NUCLEOTIDE SEQUENCE [LARGE SCALE GENOMIC DNA]</scope>
    <source>
        <strain evidence="10 11">PGLac3</strain>
    </source>
</reference>
<proteinExistence type="inferred from homology"/>
<feature type="transmembrane region" description="Helical" evidence="9">
    <location>
        <begin position="212"/>
        <end position="230"/>
    </location>
</feature>
<feature type="transmembrane region" description="Helical" evidence="9">
    <location>
        <begin position="250"/>
        <end position="271"/>
    </location>
</feature>
<feature type="compositionally biased region" description="Basic residues" evidence="8">
    <location>
        <begin position="1"/>
        <end position="13"/>
    </location>
</feature>
<keyword evidence="7 9" id="KW-0472">Membrane</keyword>
<evidence type="ECO:0000256" key="1">
    <source>
        <dbReference type="ARBA" id="ARBA00004651"/>
    </source>
</evidence>
<feature type="transmembrane region" description="Helical" evidence="9">
    <location>
        <begin position="154"/>
        <end position="174"/>
    </location>
</feature>
<evidence type="ECO:0000256" key="3">
    <source>
        <dbReference type="ARBA" id="ARBA00022448"/>
    </source>
</evidence>
<feature type="region of interest" description="Disordered" evidence="8">
    <location>
        <begin position="1"/>
        <end position="22"/>
    </location>
</feature>
<evidence type="ECO:0000256" key="5">
    <source>
        <dbReference type="ARBA" id="ARBA00022692"/>
    </source>
</evidence>
<evidence type="ECO:0000313" key="10">
    <source>
        <dbReference type="EMBL" id="MEY8041388.1"/>
    </source>
</evidence>
<dbReference type="Pfam" id="PF00860">
    <property type="entry name" value="Xan_ur_permease"/>
    <property type="match status" value="1"/>
</dbReference>
<keyword evidence="11" id="KW-1185">Reference proteome</keyword>
<dbReference type="NCBIfam" id="NF037981">
    <property type="entry name" value="NCS2_1"/>
    <property type="match status" value="1"/>
</dbReference>
<feature type="transmembrane region" description="Helical" evidence="9">
    <location>
        <begin position="39"/>
        <end position="59"/>
    </location>
</feature>
<dbReference type="NCBIfam" id="TIGR03173">
    <property type="entry name" value="pbuX"/>
    <property type="match status" value="1"/>
</dbReference>
<feature type="transmembrane region" description="Helical" evidence="9">
    <location>
        <begin position="65"/>
        <end position="86"/>
    </location>
</feature>
<evidence type="ECO:0000256" key="6">
    <source>
        <dbReference type="ARBA" id="ARBA00022989"/>
    </source>
</evidence>
<evidence type="ECO:0000256" key="9">
    <source>
        <dbReference type="SAM" id="Phobius"/>
    </source>
</evidence>
<comment type="subcellular location">
    <subcellularLocation>
        <location evidence="1">Cell membrane</location>
        <topology evidence="1">Multi-pass membrane protein</topology>
    </subcellularLocation>
</comment>
<comment type="similarity">
    <text evidence="2">Belongs to the nucleobase:cation symporter-2 (NCS2) (TC 2.A.40) family.</text>
</comment>